<name>A0A0S6VY54_9BACT</name>
<dbReference type="AlphaFoldDB" id="A0A0S6VY54"/>
<evidence type="ECO:0000313" key="2">
    <source>
        <dbReference type="EMBL" id="GAK51007.1"/>
    </source>
</evidence>
<protein>
    <recommendedName>
        <fullName evidence="1">DUF4340 domain-containing protein</fullName>
    </recommendedName>
</protein>
<dbReference type="Proteomes" id="UP000030700">
    <property type="component" value="Unassembled WGS sequence"/>
</dbReference>
<feature type="domain" description="DUF4340" evidence="1">
    <location>
        <begin position="70"/>
        <end position="194"/>
    </location>
</feature>
<dbReference type="STRING" id="1499966.U14_02249"/>
<keyword evidence="3" id="KW-1185">Reference proteome</keyword>
<gene>
    <name evidence="2" type="ORF">U14_02249</name>
</gene>
<feature type="domain" description="DUF4340" evidence="1">
    <location>
        <begin position="212"/>
        <end position="350"/>
    </location>
</feature>
<organism evidence="2">
    <name type="scientific">Candidatus Moduliflexus flocculans</name>
    <dbReference type="NCBI Taxonomy" id="1499966"/>
    <lineage>
        <taxon>Bacteria</taxon>
        <taxon>Candidatus Moduliflexota</taxon>
        <taxon>Candidatus Moduliflexia</taxon>
        <taxon>Candidatus Moduliflexales</taxon>
        <taxon>Candidatus Moduliflexaceae</taxon>
    </lineage>
</organism>
<reference evidence="2" key="1">
    <citation type="journal article" date="2015" name="PeerJ">
        <title>First genomic representation of candidate bacterial phylum KSB3 points to enhanced environmental sensing as a trigger of wastewater bulking.</title>
        <authorList>
            <person name="Sekiguchi Y."/>
            <person name="Ohashi A."/>
            <person name="Parks D.H."/>
            <person name="Yamauchi T."/>
            <person name="Tyson G.W."/>
            <person name="Hugenholtz P."/>
        </authorList>
    </citation>
    <scope>NUCLEOTIDE SEQUENCE [LARGE SCALE GENOMIC DNA]</scope>
</reference>
<evidence type="ECO:0000313" key="3">
    <source>
        <dbReference type="Proteomes" id="UP000030700"/>
    </source>
</evidence>
<accession>A0A0S6VY54</accession>
<dbReference type="EMBL" id="DF820456">
    <property type="protein sequence ID" value="GAK51007.1"/>
    <property type="molecule type" value="Genomic_DNA"/>
</dbReference>
<dbReference type="InterPro" id="IPR025641">
    <property type="entry name" value="DUF4340"/>
</dbReference>
<sequence length="582" mass="63104">MSFKKTLIFLGILLALGGYYYVVEVKMAAKKQAAETADKRLFAIQKDEIATLTLKRADGEITLKKGEKGWQMEQPVSAVTDGAEVDRLLTAFADAQRDKIIAENAEKLDEFGLNAPSLTIAATNAANASFSVSLGKETPTASGFYAKVGDKPQIVSIDNLTQANLNKTAFDLRDKTVLAFDPAQVKKAAFTLPATEAAPAMTVELTQDNSTWSIAAPQSLRADTEKVNAILSQMKSTKIKEFVSETPTNLAEYGLDAPQKSLALTIGDDPAPQTLLIGKRNDEKGGVYAQHTATGNVFLLPSTVDDEFPKALSDLRDKALVRFENNDIQKIEIKTLAETVTLQRESDAWKIVAPAEFPANADRVNVLLNDAKNAKATEFVDAAANQLSFGFDRPNVMLSFWKNGEENPIQLIVGNPNVENTGLYVKTGDGVSLTDPTILSQLKQSAFALRDKAIAPFKADDVASFEIVYPESTLAFEKHGDTWKTDDKTLQGFKVNNLLYDLAALEFAEEPVASASDLSQYGLNAPAATVTLRNAKKEELVTFLFGQQGEKLFVKTAKSDAVYPINAAFLDELPKQGADLAG</sequence>
<dbReference type="Pfam" id="PF14238">
    <property type="entry name" value="DUF4340"/>
    <property type="match status" value="3"/>
</dbReference>
<evidence type="ECO:0000259" key="1">
    <source>
        <dbReference type="Pfam" id="PF14238"/>
    </source>
</evidence>
<dbReference type="HOGENOM" id="CLU_463578_0_0_0"/>
<proteinExistence type="predicted"/>
<feature type="domain" description="DUF4340" evidence="1">
    <location>
        <begin position="493"/>
        <end position="580"/>
    </location>
</feature>